<evidence type="ECO:0000313" key="2">
    <source>
        <dbReference type="EMBL" id="KTD46936.1"/>
    </source>
</evidence>
<feature type="domain" description="Fido" evidence="1">
    <location>
        <begin position="403"/>
        <end position="531"/>
    </location>
</feature>
<dbReference type="PROSITE" id="PS51459">
    <property type="entry name" value="FIDO"/>
    <property type="match status" value="1"/>
</dbReference>
<dbReference type="AlphaFoldDB" id="A0A0W0XQR4"/>
<evidence type="ECO:0000313" key="3">
    <source>
        <dbReference type="Proteomes" id="UP000054608"/>
    </source>
</evidence>
<proteinExistence type="predicted"/>
<reference evidence="2 3" key="1">
    <citation type="submission" date="2015-11" db="EMBL/GenBank/DDBJ databases">
        <title>Genomic analysis of 38 Legionella species identifies large and diverse effector repertoires.</title>
        <authorList>
            <person name="Burstein D."/>
            <person name="Amaro F."/>
            <person name="Zusman T."/>
            <person name="Lifshitz Z."/>
            <person name="Cohen O."/>
            <person name="Gilbert J.A."/>
            <person name="Pupko T."/>
            <person name="Shuman H.A."/>
            <person name="Segal G."/>
        </authorList>
    </citation>
    <scope>NUCLEOTIDE SEQUENCE [LARGE SCALE GENOMIC DNA]</scope>
    <source>
        <strain evidence="2 3">WA-270A-C2</strain>
    </source>
</reference>
<dbReference type="STRING" id="458.Lrub_1858"/>
<comment type="caution">
    <text evidence="2">The sequence shown here is derived from an EMBL/GenBank/DDBJ whole genome shotgun (WGS) entry which is preliminary data.</text>
</comment>
<gene>
    <name evidence="2" type="ORF">Lrub_1858</name>
</gene>
<protein>
    <submittedName>
        <fullName evidence="2">Ankyrin repeat-containing protein</fullName>
    </submittedName>
</protein>
<dbReference type="PATRIC" id="fig|458.5.peg.1938"/>
<dbReference type="Proteomes" id="UP000054608">
    <property type="component" value="Unassembled WGS sequence"/>
</dbReference>
<dbReference type="EMBL" id="LNYT01000020">
    <property type="protein sequence ID" value="KTD46936.1"/>
    <property type="molecule type" value="Genomic_DNA"/>
</dbReference>
<organism evidence="2 3">
    <name type="scientific">Legionella rubrilucens</name>
    <dbReference type="NCBI Taxonomy" id="458"/>
    <lineage>
        <taxon>Bacteria</taxon>
        <taxon>Pseudomonadati</taxon>
        <taxon>Pseudomonadota</taxon>
        <taxon>Gammaproteobacteria</taxon>
        <taxon>Legionellales</taxon>
        <taxon>Legionellaceae</taxon>
        <taxon>Legionella</taxon>
    </lineage>
</organism>
<evidence type="ECO:0000259" key="1">
    <source>
        <dbReference type="PROSITE" id="PS51459"/>
    </source>
</evidence>
<sequence>MVYVLIKNLPELLAGNDPRQAINEAIAKVKPKLVFDNFEGARNYMDGELKLMSPDYRAKYSYGFVELNLKNKDDFKEIQSQPENLQKATMAFIVKDKRMNAQWLDIKEHEKQQLMDMKYQDLKSEGLLLKEPYLRVLSNMPASLRFLCFIDYALFHHFNETWTAYHDREPGSVLDLFNAQAQLCHRLFLDGQSEPLTLKYIQALQSALSQSLFAKEVTSRSGALREGHNSFPILRDAVSLNGLIELLKRIRNDNNEDGFMIGELKRIGVMTQFYAALSNALRVFYLQTKTPLPFTEYSKVFLELKERAVKDTVRVITQQHPHVSESMISEVILSELQTNRIEDECLNEEKYKKHGLSLFDSTSFSLLHLASQTKLRPSQSELKMELALARQHSLVNPGRLMKKSDEELEVIAKTLMADLSRQPLSILTPDAKTAVTLAQKAIEQYNKDIIHVKTPEEAIRCIVSLVHELELLHLFHDANCRTNYFLLNEALLKLGLKATMLYNPNRLDLYSVAELEEQVKQGMHRFDYVIAEASELGKMNAEWLGKKSTAELYENLSAKLNKVIAEFTQRYETHLKKLEKMLEQSSSDQRLFSMHINNTLLIQIKKLFEQFKGDGHLLQLTSSLQGMDKKEIEHTLGKEFLSELDSLLALTRLDTGFFQRLTAYSNTDLMEACLRGQDIHGLS</sequence>
<dbReference type="InterPro" id="IPR003812">
    <property type="entry name" value="Fido"/>
</dbReference>
<dbReference type="InterPro" id="IPR036597">
    <property type="entry name" value="Fido-like_dom_sf"/>
</dbReference>
<dbReference type="Gene3D" id="1.10.3290.10">
    <property type="entry name" value="Fido-like domain"/>
    <property type="match status" value="1"/>
</dbReference>
<name>A0A0W0XQR4_9GAMM</name>
<dbReference type="OrthoDB" id="5632628at2"/>
<keyword evidence="3" id="KW-1185">Reference proteome</keyword>
<accession>A0A0W0XQR4</accession>
<dbReference type="RefSeq" id="WP_058531865.1">
    <property type="nucleotide sequence ID" value="NZ_CAAAIN010000002.1"/>
</dbReference>